<keyword evidence="2" id="KW-1185">Reference proteome</keyword>
<sequence>MVIARWGQGAVAGIVAILLAGGDARAQEGTASSPPSGEIVVEAQLEEVERKVETLTRRITRRPRTDKPISRRYSAICVGVHGLTESFAHVLIDRVEDNARELGIPVLGPGCQVNTLIAFTSDSRAEIERLRKAEPWLFDTLLDYEYDRIMRGNGAVQAWQATEVKGADGKEFATMVVGNPPREVQMNKQPFASNISQQLRVDIEGSIVVFDNAHVPGKSLQQLADYATMRLFAPTDDVSEGGGAGVPTILSLFAEAGDAPDGLTSFDRAYLGALYKLPPTARGAAIHDATWSAYRSANYEVAETAD</sequence>
<comment type="caution">
    <text evidence="1">The sequence shown here is derived from an EMBL/GenBank/DDBJ whole genome shotgun (WGS) entry which is preliminary data.</text>
</comment>
<evidence type="ECO:0000313" key="1">
    <source>
        <dbReference type="EMBL" id="MXO69063.1"/>
    </source>
</evidence>
<evidence type="ECO:0000313" key="2">
    <source>
        <dbReference type="Proteomes" id="UP000444401"/>
    </source>
</evidence>
<evidence type="ECO:0008006" key="3">
    <source>
        <dbReference type="Google" id="ProtNLM"/>
    </source>
</evidence>
<dbReference type="RefSeq" id="WP_160733698.1">
    <property type="nucleotide sequence ID" value="NZ_WTYO01000004.1"/>
</dbReference>
<proteinExistence type="predicted"/>
<reference evidence="1 2" key="1">
    <citation type="submission" date="2019-12" db="EMBL/GenBank/DDBJ databases">
        <title>Genomic-based taxomic classification of the family Erythrobacteraceae.</title>
        <authorList>
            <person name="Xu L."/>
        </authorList>
    </citation>
    <scope>NUCLEOTIDE SEQUENCE [LARGE SCALE GENOMIC DNA]</scope>
    <source>
        <strain evidence="1 2">H32</strain>
    </source>
</reference>
<dbReference type="Proteomes" id="UP000444401">
    <property type="component" value="Unassembled WGS sequence"/>
</dbReference>
<protein>
    <recommendedName>
        <fullName evidence="3">Lipoprotein</fullName>
    </recommendedName>
</protein>
<dbReference type="EMBL" id="WTYO01000004">
    <property type="protein sequence ID" value="MXO69063.1"/>
    <property type="molecule type" value="Genomic_DNA"/>
</dbReference>
<gene>
    <name evidence="1" type="ORF">GRI72_09520</name>
</gene>
<accession>A0ABW9UX76</accession>
<name>A0ABW9UX76_9SPHN</name>
<organism evidence="1 2">
    <name type="scientific">Pelagerythrobacter marinus</name>
    <dbReference type="NCBI Taxonomy" id="538382"/>
    <lineage>
        <taxon>Bacteria</taxon>
        <taxon>Pseudomonadati</taxon>
        <taxon>Pseudomonadota</taxon>
        <taxon>Alphaproteobacteria</taxon>
        <taxon>Sphingomonadales</taxon>
        <taxon>Erythrobacteraceae</taxon>
        <taxon>Pelagerythrobacter</taxon>
    </lineage>
</organism>